<dbReference type="PANTHER" id="PTHR41878:SF1">
    <property type="entry name" value="TNPR PROTEIN"/>
    <property type="match status" value="1"/>
</dbReference>
<dbReference type="KEGG" id="hpse:HPF_10980"/>
<evidence type="ECO:0000259" key="1">
    <source>
        <dbReference type="Pfam" id="PF07929"/>
    </source>
</evidence>
<evidence type="ECO:0000313" key="6">
    <source>
        <dbReference type="Proteomes" id="UP000293912"/>
    </source>
</evidence>
<evidence type="ECO:0000313" key="2">
    <source>
        <dbReference type="EMBL" id="QBM26516.1"/>
    </source>
</evidence>
<organism evidence="3 6">
    <name type="scientific">Hydrogenophaga pseudoflava</name>
    <name type="common">Pseudomonas carboxydoflava</name>
    <dbReference type="NCBI Taxonomy" id="47421"/>
    <lineage>
        <taxon>Bacteria</taxon>
        <taxon>Pseudomonadati</taxon>
        <taxon>Pseudomonadota</taxon>
        <taxon>Betaproteobacteria</taxon>
        <taxon>Burkholderiales</taxon>
        <taxon>Comamonadaceae</taxon>
        <taxon>Hydrogenophaga</taxon>
    </lineage>
</organism>
<feature type="domain" description="Plasmid pRiA4b Orf3-like" evidence="1">
    <location>
        <begin position="16"/>
        <end position="190"/>
    </location>
</feature>
<evidence type="ECO:0000313" key="5">
    <source>
        <dbReference type="EMBL" id="QBM29103.1"/>
    </source>
</evidence>
<dbReference type="EMBL" id="CP037867">
    <property type="protein sequence ID" value="QBM28212.1"/>
    <property type="molecule type" value="Genomic_DNA"/>
</dbReference>
<reference evidence="3 6" key="1">
    <citation type="submission" date="2019-03" db="EMBL/GenBank/DDBJ databases">
        <authorList>
            <person name="Sebastian G."/>
            <person name="Baumann P."/>
            <person name="Ruckert C."/>
            <person name="Kalinowski J."/>
            <person name="Nebel B."/>
            <person name="Takors R."/>
            <person name="Blombach B."/>
        </authorList>
    </citation>
    <scope>NUCLEOTIDE SEQUENCE [LARGE SCALE GENOMIC DNA]</scope>
    <source>
        <strain evidence="3 6">DSM 1084</strain>
    </source>
</reference>
<dbReference type="EMBL" id="CP037867">
    <property type="protein sequence ID" value="QBM26516.1"/>
    <property type="molecule type" value="Genomic_DNA"/>
</dbReference>
<dbReference type="Gene3D" id="3.10.290.30">
    <property type="entry name" value="MM3350-like"/>
    <property type="match status" value="1"/>
</dbReference>
<dbReference type="KEGG" id="hpse:HPF_02410"/>
<dbReference type="KEGG" id="hpse:HPF_12175"/>
<dbReference type="AlphaFoldDB" id="A0A4P6WW81"/>
<accession>A0A4P6WW81</accession>
<evidence type="ECO:0000313" key="3">
    <source>
        <dbReference type="EMBL" id="QBM28212.1"/>
    </source>
</evidence>
<dbReference type="PANTHER" id="PTHR41878">
    <property type="entry name" value="LEXA REPRESSOR-RELATED"/>
    <property type="match status" value="1"/>
</dbReference>
<dbReference type="EMBL" id="CP037867">
    <property type="protein sequence ID" value="QBM28447.1"/>
    <property type="molecule type" value="Genomic_DNA"/>
</dbReference>
<name>A0A4P6WW81_HYDPS</name>
<dbReference type="KEGG" id="hpse:HPF_15510"/>
<proteinExistence type="predicted"/>
<dbReference type="SUPFAM" id="SSF159941">
    <property type="entry name" value="MM3350-like"/>
    <property type="match status" value="1"/>
</dbReference>
<evidence type="ECO:0000313" key="4">
    <source>
        <dbReference type="EMBL" id="QBM28447.1"/>
    </source>
</evidence>
<dbReference type="RefSeq" id="WP_133155652.1">
    <property type="nucleotide sequence ID" value="NZ_CP037867.1"/>
</dbReference>
<protein>
    <submittedName>
        <fullName evidence="3">Plasmid pRiA4b ORF-3-like protein</fullName>
    </submittedName>
</protein>
<dbReference type="Proteomes" id="UP000293912">
    <property type="component" value="Chromosome"/>
</dbReference>
<dbReference type="InterPro" id="IPR012912">
    <property type="entry name" value="Plasmid_pRiA4b_Orf3-like"/>
</dbReference>
<dbReference type="InterPro" id="IPR024047">
    <property type="entry name" value="MM3350-like_sf"/>
</dbReference>
<keyword evidence="6" id="KW-1185">Reference proteome</keyword>
<sequence>MSKPKIAKRSTVVQRVYQLHIQLEYLEPAIWRRLWVPDTVTLDKLDRVIQTAMGWMNTHMHAFDVSAVRYAIPDPDWPSRVETRDERVFDLRAVLADGTTEFIYTYDFGDDWRHRIHVEAALEPGAKNTRPLCVAGANACPPEDVGGPPGYSDFLQAIVDPVHPEHLHPEHLAMWEWNGGPFDPAGFDLNAVNAGMRKLRL</sequence>
<dbReference type="EMBL" id="CP037867">
    <property type="protein sequence ID" value="QBM29103.1"/>
    <property type="molecule type" value="Genomic_DNA"/>
</dbReference>
<dbReference type="Pfam" id="PF07929">
    <property type="entry name" value="PRiA4_ORF3"/>
    <property type="match status" value="1"/>
</dbReference>
<gene>
    <name evidence="2" type="ORF">HPF_02410</name>
    <name evidence="3" type="ORF">HPF_10980</name>
    <name evidence="4" type="ORF">HPF_12175</name>
    <name evidence="5" type="ORF">HPF_15510</name>
</gene>